<gene>
    <name evidence="1" type="ordered locus">Hbal_2508</name>
</gene>
<protein>
    <submittedName>
        <fullName evidence="1">Uncharacterized protein involved in copper resistance-like protein</fullName>
    </submittedName>
</protein>
<proteinExistence type="predicted"/>
<dbReference type="Proteomes" id="UP000002745">
    <property type="component" value="Chromosome"/>
</dbReference>
<evidence type="ECO:0000313" key="1">
    <source>
        <dbReference type="EMBL" id="ACT60183.1"/>
    </source>
</evidence>
<dbReference type="KEGG" id="hba:Hbal_2508"/>
<sequence length="233" mass="26487">MRLFNTGVLIAVGRWVEPAWANEDHLSNTPIEASVFSEIRLADDANLMFIEGLVEYESGKAVWSASAEGEVDALERINNVESKMQLRSIISPELQISMGVRLDYVDGEIIEYAFGGGHFSLPFNFNLDAMYFLSKEKKSFSRWIISNEIELSPRWHLQTALEYNIALQDDEEEVSGMTDGEFAARIRYRVSSDMSAHLGYLRQFELGEQYQFSSEMGLNTHFDNLVIGVSRSF</sequence>
<dbReference type="EMBL" id="CP001678">
    <property type="protein sequence ID" value="ACT60183.1"/>
    <property type="molecule type" value="Genomic_DNA"/>
</dbReference>
<dbReference type="GO" id="GO:0006878">
    <property type="term" value="P:intracellular copper ion homeostasis"/>
    <property type="evidence" value="ECO:0007669"/>
    <property type="project" value="InterPro"/>
</dbReference>
<dbReference type="GO" id="GO:0005507">
    <property type="term" value="F:copper ion binding"/>
    <property type="evidence" value="ECO:0007669"/>
    <property type="project" value="InterPro"/>
</dbReference>
<dbReference type="STRING" id="582402.Hbal_2508"/>
<reference evidence="2" key="1">
    <citation type="journal article" date="2011" name="J. Bacteriol.">
        <title>Genome sequences of eight morphologically diverse alphaproteobacteria.</title>
        <authorList>
            <consortium name="US DOE Joint Genome Institute"/>
            <person name="Brown P.J."/>
            <person name="Kysela D.T."/>
            <person name="Buechlein A."/>
            <person name="Hemmerich C."/>
            <person name="Brun Y.V."/>
        </authorList>
    </citation>
    <scope>NUCLEOTIDE SEQUENCE [LARGE SCALE GENOMIC DNA]</scope>
    <source>
        <strain evidence="2">ATCC 49814 / DSM 5838 / IFAM 1418</strain>
    </source>
</reference>
<keyword evidence="2" id="KW-1185">Reference proteome</keyword>
<dbReference type="HOGENOM" id="CLU_1188657_0_0_5"/>
<evidence type="ECO:0000313" key="2">
    <source>
        <dbReference type="Proteomes" id="UP000002745"/>
    </source>
</evidence>
<organism evidence="1 2">
    <name type="scientific">Hirschia baltica (strain ATCC 49814 / DSM 5838 / IFAM 1418)</name>
    <dbReference type="NCBI Taxonomy" id="582402"/>
    <lineage>
        <taxon>Bacteria</taxon>
        <taxon>Pseudomonadati</taxon>
        <taxon>Pseudomonadota</taxon>
        <taxon>Alphaproteobacteria</taxon>
        <taxon>Hyphomonadales</taxon>
        <taxon>Hyphomonadaceae</taxon>
        <taxon>Hirschia</taxon>
    </lineage>
</organism>
<dbReference type="InterPro" id="IPR007939">
    <property type="entry name" value="Cu-R_B_prcur"/>
</dbReference>
<dbReference type="GO" id="GO:0009279">
    <property type="term" value="C:cell outer membrane"/>
    <property type="evidence" value="ECO:0007669"/>
    <property type="project" value="InterPro"/>
</dbReference>
<accession>C6XP03</accession>
<dbReference type="eggNOG" id="COG3667">
    <property type="taxonomic scope" value="Bacteria"/>
</dbReference>
<dbReference type="Pfam" id="PF05275">
    <property type="entry name" value="CopB"/>
    <property type="match status" value="1"/>
</dbReference>
<dbReference type="AlphaFoldDB" id="C6XP03"/>
<name>C6XP03_HIRBI</name>
<dbReference type="RefSeq" id="WP_015828333.1">
    <property type="nucleotide sequence ID" value="NC_012982.1"/>
</dbReference>